<protein>
    <submittedName>
        <fullName evidence="1">Uncharacterized protein</fullName>
    </submittedName>
</protein>
<reference evidence="1" key="1">
    <citation type="submission" date="2014-09" db="EMBL/GenBank/DDBJ databases">
        <authorList>
            <person name="Magalhaes I.L.F."/>
            <person name="Oliveira U."/>
            <person name="Santos F.R."/>
            <person name="Vidigal T.H.D.A."/>
            <person name="Brescovit A.D."/>
            <person name="Santos A.J."/>
        </authorList>
    </citation>
    <scope>NUCLEOTIDE SEQUENCE</scope>
    <source>
        <tissue evidence="1">Shoot tissue taken approximately 20 cm above the soil surface</tissue>
    </source>
</reference>
<accession>A0A0A9BN89</accession>
<reference evidence="1" key="2">
    <citation type="journal article" date="2015" name="Data Brief">
        <title>Shoot transcriptome of the giant reed, Arundo donax.</title>
        <authorList>
            <person name="Barrero R.A."/>
            <person name="Guerrero F.D."/>
            <person name="Moolhuijzen P."/>
            <person name="Goolsby J.A."/>
            <person name="Tidwell J."/>
            <person name="Bellgard S.E."/>
            <person name="Bellgard M.I."/>
        </authorList>
    </citation>
    <scope>NUCLEOTIDE SEQUENCE</scope>
    <source>
        <tissue evidence="1">Shoot tissue taken approximately 20 cm above the soil surface</tissue>
    </source>
</reference>
<evidence type="ECO:0000313" key="1">
    <source>
        <dbReference type="EMBL" id="JAD63598.1"/>
    </source>
</evidence>
<sequence length="60" mass="7034">MMHCCFLLFLQYEGPINENHINLHMTLQPVHHCLMHAFYVICSLYFTLMSSCGNYQPKGL</sequence>
<proteinExistence type="predicted"/>
<dbReference type="EMBL" id="GBRH01234297">
    <property type="protein sequence ID" value="JAD63598.1"/>
    <property type="molecule type" value="Transcribed_RNA"/>
</dbReference>
<organism evidence="1">
    <name type="scientific">Arundo donax</name>
    <name type="common">Giant reed</name>
    <name type="synonym">Donax arundinaceus</name>
    <dbReference type="NCBI Taxonomy" id="35708"/>
    <lineage>
        <taxon>Eukaryota</taxon>
        <taxon>Viridiplantae</taxon>
        <taxon>Streptophyta</taxon>
        <taxon>Embryophyta</taxon>
        <taxon>Tracheophyta</taxon>
        <taxon>Spermatophyta</taxon>
        <taxon>Magnoliopsida</taxon>
        <taxon>Liliopsida</taxon>
        <taxon>Poales</taxon>
        <taxon>Poaceae</taxon>
        <taxon>PACMAD clade</taxon>
        <taxon>Arundinoideae</taxon>
        <taxon>Arundineae</taxon>
        <taxon>Arundo</taxon>
    </lineage>
</organism>
<dbReference type="AlphaFoldDB" id="A0A0A9BN89"/>
<name>A0A0A9BN89_ARUDO</name>